<feature type="compositionally biased region" description="Low complexity" evidence="1">
    <location>
        <begin position="251"/>
        <end position="262"/>
    </location>
</feature>
<organism evidence="2 3">
    <name type="scientific">Pleurodeles waltl</name>
    <name type="common">Iberian ribbed newt</name>
    <dbReference type="NCBI Taxonomy" id="8319"/>
    <lineage>
        <taxon>Eukaryota</taxon>
        <taxon>Metazoa</taxon>
        <taxon>Chordata</taxon>
        <taxon>Craniata</taxon>
        <taxon>Vertebrata</taxon>
        <taxon>Euteleostomi</taxon>
        <taxon>Amphibia</taxon>
        <taxon>Batrachia</taxon>
        <taxon>Caudata</taxon>
        <taxon>Salamandroidea</taxon>
        <taxon>Salamandridae</taxon>
        <taxon>Pleurodelinae</taxon>
        <taxon>Pleurodeles</taxon>
    </lineage>
</organism>
<sequence length="292" mass="31713">MSTISSTSAGRRGGGPSVHSPHSRNNRTGHSSACPYCPHSASCLAVFAHRLPVSSPLHHRSTPPAAPGQTRHFLLLLSSRFPPQVALGIREIPRRSLAALQSMHHFTLMSVFWPQNGGGRLQNLLHRLAPQAQQQFPVGHLRPTAYSPNVSHVVFIGVPRPASVIRAGEQRSEPRAATRLHGSASSTFNQPGGRLDTPALTGSLGLLSTMPGPFSVPALPPHRPRRQHTPRARVTAPPPASPGRRLRRIRPAAARSPSSSQALGYESLMPPPVSHRHLHGFYRFWQLRLAPK</sequence>
<dbReference type="AlphaFoldDB" id="A0AAV7NSN2"/>
<proteinExistence type="predicted"/>
<keyword evidence="3" id="KW-1185">Reference proteome</keyword>
<dbReference type="Proteomes" id="UP001066276">
    <property type="component" value="Chromosome 8"/>
</dbReference>
<evidence type="ECO:0000313" key="2">
    <source>
        <dbReference type="EMBL" id="KAJ1119091.1"/>
    </source>
</evidence>
<feature type="region of interest" description="Disordered" evidence="1">
    <location>
        <begin position="1"/>
        <end position="31"/>
    </location>
</feature>
<reference evidence="2" key="1">
    <citation type="journal article" date="2022" name="bioRxiv">
        <title>Sequencing and chromosome-scale assembly of the giantPleurodeles waltlgenome.</title>
        <authorList>
            <person name="Brown T."/>
            <person name="Elewa A."/>
            <person name="Iarovenko S."/>
            <person name="Subramanian E."/>
            <person name="Araus A.J."/>
            <person name="Petzold A."/>
            <person name="Susuki M."/>
            <person name="Suzuki K.-i.T."/>
            <person name="Hayashi T."/>
            <person name="Toyoda A."/>
            <person name="Oliveira C."/>
            <person name="Osipova E."/>
            <person name="Leigh N.D."/>
            <person name="Simon A."/>
            <person name="Yun M.H."/>
        </authorList>
    </citation>
    <scope>NUCLEOTIDE SEQUENCE</scope>
    <source>
        <strain evidence="2">20211129_DDA</strain>
        <tissue evidence="2">Liver</tissue>
    </source>
</reference>
<feature type="region of interest" description="Disordered" evidence="1">
    <location>
        <begin position="211"/>
        <end position="265"/>
    </location>
</feature>
<accession>A0AAV7NSN2</accession>
<protein>
    <submittedName>
        <fullName evidence="2">Uncharacterized protein</fullName>
    </submittedName>
</protein>
<dbReference type="EMBL" id="JANPWB010000012">
    <property type="protein sequence ID" value="KAJ1119091.1"/>
    <property type="molecule type" value="Genomic_DNA"/>
</dbReference>
<gene>
    <name evidence="2" type="ORF">NDU88_007277</name>
</gene>
<evidence type="ECO:0000313" key="3">
    <source>
        <dbReference type="Proteomes" id="UP001066276"/>
    </source>
</evidence>
<name>A0AAV7NSN2_PLEWA</name>
<comment type="caution">
    <text evidence="2">The sequence shown here is derived from an EMBL/GenBank/DDBJ whole genome shotgun (WGS) entry which is preliminary data.</text>
</comment>
<feature type="compositionally biased region" description="Basic residues" evidence="1">
    <location>
        <begin position="222"/>
        <end position="231"/>
    </location>
</feature>
<feature type="region of interest" description="Disordered" evidence="1">
    <location>
        <begin position="167"/>
        <end position="198"/>
    </location>
</feature>
<evidence type="ECO:0000256" key="1">
    <source>
        <dbReference type="SAM" id="MobiDB-lite"/>
    </source>
</evidence>